<dbReference type="EMBL" id="JABWUV010000008">
    <property type="protein sequence ID" value="KAF6336912.1"/>
    <property type="molecule type" value="Genomic_DNA"/>
</dbReference>
<sequence length="126" mass="14460">MNQEVMVRFLVRAYAQVVGSIPTEGHAGSSRSTILYHHRCFYLFLPLSSSLKSIKMYFKKRNCNFKLARKLVGCSPKRGFLIVVSAFIYLVTGKFTSGSFSKRQINMESKDMSSLLSARKWFLFLK</sequence>
<keyword evidence="1" id="KW-0472">Membrane</keyword>
<keyword evidence="1" id="KW-0812">Transmembrane</keyword>
<evidence type="ECO:0000313" key="2">
    <source>
        <dbReference type="EMBL" id="KAF6336912.1"/>
    </source>
</evidence>
<dbReference type="AlphaFoldDB" id="A0A7J7WHS1"/>
<accession>A0A7J7WHS1</accession>
<name>A0A7J7WHS1_MYOMY</name>
<proteinExistence type="predicted"/>
<evidence type="ECO:0000256" key="1">
    <source>
        <dbReference type="SAM" id="Phobius"/>
    </source>
</evidence>
<keyword evidence="1" id="KW-1133">Transmembrane helix</keyword>
<reference evidence="2 3" key="1">
    <citation type="journal article" date="2020" name="Nature">
        <title>Six reference-quality genomes reveal evolution of bat adaptations.</title>
        <authorList>
            <person name="Jebb D."/>
            <person name="Huang Z."/>
            <person name="Pippel M."/>
            <person name="Hughes G.M."/>
            <person name="Lavrichenko K."/>
            <person name="Devanna P."/>
            <person name="Winkler S."/>
            <person name="Jermiin L.S."/>
            <person name="Skirmuntt E.C."/>
            <person name="Katzourakis A."/>
            <person name="Burkitt-Gray L."/>
            <person name="Ray D.A."/>
            <person name="Sullivan K.A.M."/>
            <person name="Roscito J.G."/>
            <person name="Kirilenko B.M."/>
            <person name="Davalos L.M."/>
            <person name="Corthals A.P."/>
            <person name="Power M.L."/>
            <person name="Jones G."/>
            <person name="Ransome R.D."/>
            <person name="Dechmann D.K.N."/>
            <person name="Locatelli A.G."/>
            <person name="Puechmaille S.J."/>
            <person name="Fedrigo O."/>
            <person name="Jarvis E.D."/>
            <person name="Hiller M."/>
            <person name="Vernes S.C."/>
            <person name="Myers E.W."/>
            <person name="Teeling E.C."/>
        </authorList>
    </citation>
    <scope>NUCLEOTIDE SEQUENCE [LARGE SCALE GENOMIC DNA]</scope>
    <source>
        <strain evidence="2">MMyoMyo1</strain>
        <tissue evidence="2">Flight muscle</tissue>
    </source>
</reference>
<evidence type="ECO:0000313" key="3">
    <source>
        <dbReference type="Proteomes" id="UP000527355"/>
    </source>
</evidence>
<gene>
    <name evidence="2" type="ORF">mMyoMyo1_012113</name>
</gene>
<dbReference type="Proteomes" id="UP000527355">
    <property type="component" value="Unassembled WGS sequence"/>
</dbReference>
<keyword evidence="3" id="KW-1185">Reference proteome</keyword>
<organism evidence="2 3">
    <name type="scientific">Myotis myotis</name>
    <name type="common">Greater mouse-eared bat</name>
    <name type="synonym">Vespertilio myotis</name>
    <dbReference type="NCBI Taxonomy" id="51298"/>
    <lineage>
        <taxon>Eukaryota</taxon>
        <taxon>Metazoa</taxon>
        <taxon>Chordata</taxon>
        <taxon>Craniata</taxon>
        <taxon>Vertebrata</taxon>
        <taxon>Euteleostomi</taxon>
        <taxon>Mammalia</taxon>
        <taxon>Eutheria</taxon>
        <taxon>Laurasiatheria</taxon>
        <taxon>Chiroptera</taxon>
        <taxon>Yangochiroptera</taxon>
        <taxon>Vespertilionidae</taxon>
        <taxon>Myotis</taxon>
    </lineage>
</organism>
<feature type="transmembrane region" description="Helical" evidence="1">
    <location>
        <begin position="79"/>
        <end position="100"/>
    </location>
</feature>
<comment type="caution">
    <text evidence="2">The sequence shown here is derived from an EMBL/GenBank/DDBJ whole genome shotgun (WGS) entry which is preliminary data.</text>
</comment>
<protein>
    <submittedName>
        <fullName evidence="2">Uncharacterized protein</fullName>
    </submittedName>
</protein>